<comment type="caution">
    <text evidence="3">The sequence shown here is derived from an EMBL/GenBank/DDBJ whole genome shotgun (WGS) entry which is preliminary data.</text>
</comment>
<name>A0A7W6GE99_9HYPH</name>
<dbReference type="RefSeq" id="WP_343066176.1">
    <property type="nucleotide sequence ID" value="NZ_JACIDR010000001.1"/>
</dbReference>
<feature type="region of interest" description="Disordered" evidence="1">
    <location>
        <begin position="77"/>
        <end position="105"/>
    </location>
</feature>
<dbReference type="AlphaFoldDB" id="A0A7W6GE99"/>
<feature type="region of interest" description="Disordered" evidence="1">
    <location>
        <begin position="38"/>
        <end position="61"/>
    </location>
</feature>
<evidence type="ECO:0008006" key="5">
    <source>
        <dbReference type="Google" id="ProtNLM"/>
    </source>
</evidence>
<keyword evidence="2" id="KW-0732">Signal</keyword>
<feature type="compositionally biased region" description="Pro residues" evidence="1">
    <location>
        <begin position="126"/>
        <end position="138"/>
    </location>
</feature>
<organism evidence="3 4">
    <name type="scientific">Hansschlegelia beijingensis</name>
    <dbReference type="NCBI Taxonomy" id="1133344"/>
    <lineage>
        <taxon>Bacteria</taxon>
        <taxon>Pseudomonadati</taxon>
        <taxon>Pseudomonadota</taxon>
        <taxon>Alphaproteobacteria</taxon>
        <taxon>Hyphomicrobiales</taxon>
        <taxon>Methylopilaceae</taxon>
        <taxon>Hansschlegelia</taxon>
    </lineage>
</organism>
<dbReference type="Proteomes" id="UP000528964">
    <property type="component" value="Unassembled WGS sequence"/>
</dbReference>
<dbReference type="EMBL" id="JACIDR010000001">
    <property type="protein sequence ID" value="MBB3971975.1"/>
    <property type="molecule type" value="Genomic_DNA"/>
</dbReference>
<feature type="region of interest" description="Disordered" evidence="1">
    <location>
        <begin position="119"/>
        <end position="145"/>
    </location>
</feature>
<evidence type="ECO:0000313" key="4">
    <source>
        <dbReference type="Proteomes" id="UP000528964"/>
    </source>
</evidence>
<keyword evidence="4" id="KW-1185">Reference proteome</keyword>
<sequence>MTILPGVVAGGIAPRMGRILHRALASVLLAVSVQATAAAEDRTPPGAPAANRTPAPAMPGREPGGGLIGGTISGRMNLIGPSSSEAPQREQTPRMPPPSMFSPERLDKVDPAVIDGLRLPRLDPAGPAPVRPAAPSPSAPKEAALPPPVAPVIKEPVSLSAVFDEGGAKVPGGVKWRVFTDQPDANGEHLLVAESTEAEPRFELDPGNYIVHAVYGLASAAKFVTVRPRQPTTQRMVLKAGGVRLSAFVGDAKPPEADVTFTLSRDEGGMAQKVADNVRPGTLLRLPAGDYHVVSNYGDANAIVEVDLQVPPGKLVNAQVHHRAASVTLKLVDRAGGRELGNTSWTILTPGGDVIRDSIGALPRIVLAEGDYMAIARHDGRMYQQSFAVKTGVPTAVQLTADGG</sequence>
<evidence type="ECO:0000256" key="2">
    <source>
        <dbReference type="SAM" id="SignalP"/>
    </source>
</evidence>
<evidence type="ECO:0000313" key="3">
    <source>
        <dbReference type="EMBL" id="MBB3971975.1"/>
    </source>
</evidence>
<reference evidence="3 4" key="1">
    <citation type="submission" date="2020-08" db="EMBL/GenBank/DDBJ databases">
        <title>Genomic Encyclopedia of Type Strains, Phase IV (KMG-IV): sequencing the most valuable type-strain genomes for metagenomic binning, comparative biology and taxonomic classification.</title>
        <authorList>
            <person name="Goeker M."/>
        </authorList>
    </citation>
    <scope>NUCLEOTIDE SEQUENCE [LARGE SCALE GENOMIC DNA]</scope>
    <source>
        <strain evidence="3 4">DSM 25481</strain>
    </source>
</reference>
<accession>A0A7W6GE99</accession>
<feature type="chain" id="PRO_5030943682" description="Secreted protein" evidence="2">
    <location>
        <begin position="38"/>
        <end position="404"/>
    </location>
</feature>
<protein>
    <recommendedName>
        <fullName evidence="5">Secreted protein</fullName>
    </recommendedName>
</protein>
<gene>
    <name evidence="3" type="ORF">GGR24_000608</name>
</gene>
<feature type="signal peptide" evidence="2">
    <location>
        <begin position="1"/>
        <end position="37"/>
    </location>
</feature>
<evidence type="ECO:0000256" key="1">
    <source>
        <dbReference type="SAM" id="MobiDB-lite"/>
    </source>
</evidence>
<proteinExistence type="predicted"/>